<keyword evidence="3" id="KW-1185">Reference proteome</keyword>
<dbReference type="PANTHER" id="PTHR33018">
    <property type="entry name" value="OS10G0338966 PROTEIN-RELATED"/>
    <property type="match status" value="1"/>
</dbReference>
<proteinExistence type="predicted"/>
<protein>
    <recommendedName>
        <fullName evidence="4">Ubiquitin-like protease family profile domain-containing protein</fullName>
    </recommendedName>
</protein>
<evidence type="ECO:0008006" key="4">
    <source>
        <dbReference type="Google" id="ProtNLM"/>
    </source>
</evidence>
<evidence type="ECO:0000313" key="2">
    <source>
        <dbReference type="EMBL" id="KYP32654.1"/>
    </source>
</evidence>
<evidence type="ECO:0000256" key="1">
    <source>
        <dbReference type="SAM" id="MobiDB-lite"/>
    </source>
</evidence>
<gene>
    <name evidence="2" type="ORF">KK1_046592</name>
</gene>
<name>A0A151QQX4_CAJCA</name>
<feature type="compositionally biased region" description="Basic residues" evidence="1">
    <location>
        <begin position="28"/>
        <end position="37"/>
    </location>
</feature>
<sequence length="421" mass="48756">MNTQFDPQDSPAPQGSPTPTPPTSQTISKKKRKPTRMKTLARKRMNGAKISLDVDPTTGIVSRPNKVQFASYLGILARDKISILVPSWKEVPQTTKNMIWQDILEVYDISDSTVLKSKMLSAIGTKFRQHKSYLTREWVHGKHKGKSPCDEYNIDLEEWDKFKEIRNDPSWKLVRKKVQDIQKLNNAPHQLSRGGYELLVRNFMKRKLKRLKEVAIQSGASEDAVIDPPRPPPRHRLWMMARTKSSGEMTSESANQIAKKKLVICPASLFGISDNYFMLYISFQDIYELLQRQAMLNISIIELWMLYLNHKMEDLNYGELYGFLEPQSIQKFGNKKAESQNYINERIQNSPKQIYFAPYVDHVMVVYNVMGGRSTTQPKNLDWIYPMSNLQQGGYKCGYYVMNWMLDIIEGEVTNDWIEVI</sequence>
<dbReference type="PANTHER" id="PTHR33018:SF34">
    <property type="entry name" value="OS02G0472350 PROTEIN"/>
    <property type="match status" value="1"/>
</dbReference>
<organism evidence="2 3">
    <name type="scientific">Cajanus cajan</name>
    <name type="common">Pigeon pea</name>
    <name type="synonym">Cajanus indicus</name>
    <dbReference type="NCBI Taxonomy" id="3821"/>
    <lineage>
        <taxon>Eukaryota</taxon>
        <taxon>Viridiplantae</taxon>
        <taxon>Streptophyta</taxon>
        <taxon>Embryophyta</taxon>
        <taxon>Tracheophyta</taxon>
        <taxon>Spermatophyta</taxon>
        <taxon>Magnoliopsida</taxon>
        <taxon>eudicotyledons</taxon>
        <taxon>Gunneridae</taxon>
        <taxon>Pentapetalae</taxon>
        <taxon>rosids</taxon>
        <taxon>fabids</taxon>
        <taxon>Fabales</taxon>
        <taxon>Fabaceae</taxon>
        <taxon>Papilionoideae</taxon>
        <taxon>50 kb inversion clade</taxon>
        <taxon>NPAAA clade</taxon>
        <taxon>indigoferoid/millettioid clade</taxon>
        <taxon>Phaseoleae</taxon>
        <taxon>Cajanus</taxon>
    </lineage>
</organism>
<dbReference type="AlphaFoldDB" id="A0A151QQX4"/>
<dbReference type="SUPFAM" id="SSF54001">
    <property type="entry name" value="Cysteine proteinases"/>
    <property type="match status" value="1"/>
</dbReference>
<dbReference type="Proteomes" id="UP000075243">
    <property type="component" value="Unassembled WGS sequence"/>
</dbReference>
<accession>A0A151QQX4</accession>
<dbReference type="EMBL" id="KQ485178">
    <property type="protein sequence ID" value="KYP32654.1"/>
    <property type="molecule type" value="Genomic_DNA"/>
</dbReference>
<feature type="region of interest" description="Disordered" evidence="1">
    <location>
        <begin position="1"/>
        <end position="37"/>
    </location>
</feature>
<evidence type="ECO:0000313" key="3">
    <source>
        <dbReference type="Proteomes" id="UP000075243"/>
    </source>
</evidence>
<reference evidence="2" key="1">
    <citation type="journal article" date="2012" name="Nat. Biotechnol.">
        <title>Draft genome sequence of pigeonpea (Cajanus cajan), an orphan legume crop of resource-poor farmers.</title>
        <authorList>
            <person name="Varshney R.K."/>
            <person name="Chen W."/>
            <person name="Li Y."/>
            <person name="Bharti A.K."/>
            <person name="Saxena R.K."/>
            <person name="Schlueter J.A."/>
            <person name="Donoghue M.T."/>
            <person name="Azam S."/>
            <person name="Fan G."/>
            <person name="Whaley A.M."/>
            <person name="Farmer A.D."/>
            <person name="Sheridan J."/>
            <person name="Iwata A."/>
            <person name="Tuteja R."/>
            <person name="Penmetsa R.V."/>
            <person name="Wu W."/>
            <person name="Upadhyaya H.D."/>
            <person name="Yang S.P."/>
            <person name="Shah T."/>
            <person name="Saxena K.B."/>
            <person name="Michael T."/>
            <person name="McCombie W.R."/>
            <person name="Yang B."/>
            <person name="Zhang G."/>
            <person name="Yang H."/>
            <person name="Wang J."/>
            <person name="Spillane C."/>
            <person name="Cook D.R."/>
            <person name="May G.D."/>
            <person name="Xu X."/>
            <person name="Jackson S.A."/>
        </authorList>
    </citation>
    <scope>NUCLEOTIDE SEQUENCE [LARGE SCALE GENOMIC DNA]</scope>
</reference>
<dbReference type="InterPro" id="IPR038765">
    <property type="entry name" value="Papain-like_cys_pep_sf"/>
</dbReference>